<dbReference type="Gene3D" id="1.20.1280.50">
    <property type="match status" value="1"/>
</dbReference>
<dbReference type="InterPro" id="IPR032675">
    <property type="entry name" value="LRR_dom_sf"/>
</dbReference>
<dbReference type="Proteomes" id="UP000308197">
    <property type="component" value="Unassembled WGS sequence"/>
</dbReference>
<evidence type="ECO:0000313" key="2">
    <source>
        <dbReference type="Proteomes" id="UP000308197"/>
    </source>
</evidence>
<reference evidence="1 2" key="1">
    <citation type="journal article" date="2019" name="Nat. Ecol. Evol.">
        <title>Megaphylogeny resolves global patterns of mushroom evolution.</title>
        <authorList>
            <person name="Varga T."/>
            <person name="Krizsan K."/>
            <person name="Foldi C."/>
            <person name="Dima B."/>
            <person name="Sanchez-Garcia M."/>
            <person name="Sanchez-Ramirez S."/>
            <person name="Szollosi G.J."/>
            <person name="Szarkandi J.G."/>
            <person name="Papp V."/>
            <person name="Albert L."/>
            <person name="Andreopoulos W."/>
            <person name="Angelini C."/>
            <person name="Antonin V."/>
            <person name="Barry K.W."/>
            <person name="Bougher N.L."/>
            <person name="Buchanan P."/>
            <person name="Buyck B."/>
            <person name="Bense V."/>
            <person name="Catcheside P."/>
            <person name="Chovatia M."/>
            <person name="Cooper J."/>
            <person name="Damon W."/>
            <person name="Desjardin D."/>
            <person name="Finy P."/>
            <person name="Geml J."/>
            <person name="Haridas S."/>
            <person name="Hughes K."/>
            <person name="Justo A."/>
            <person name="Karasinski D."/>
            <person name="Kautmanova I."/>
            <person name="Kiss B."/>
            <person name="Kocsube S."/>
            <person name="Kotiranta H."/>
            <person name="LaButti K.M."/>
            <person name="Lechner B.E."/>
            <person name="Liimatainen K."/>
            <person name="Lipzen A."/>
            <person name="Lukacs Z."/>
            <person name="Mihaltcheva S."/>
            <person name="Morgado L.N."/>
            <person name="Niskanen T."/>
            <person name="Noordeloos M.E."/>
            <person name="Ohm R.A."/>
            <person name="Ortiz-Santana B."/>
            <person name="Ovrebo C."/>
            <person name="Racz N."/>
            <person name="Riley R."/>
            <person name="Savchenko A."/>
            <person name="Shiryaev A."/>
            <person name="Soop K."/>
            <person name="Spirin V."/>
            <person name="Szebenyi C."/>
            <person name="Tomsovsky M."/>
            <person name="Tulloss R.E."/>
            <person name="Uehling J."/>
            <person name="Grigoriev I.V."/>
            <person name="Vagvolgyi C."/>
            <person name="Papp T."/>
            <person name="Martin F.M."/>
            <person name="Miettinen O."/>
            <person name="Hibbett D.S."/>
            <person name="Nagy L.G."/>
        </authorList>
    </citation>
    <scope>NUCLEOTIDE SEQUENCE [LARGE SCALE GENOMIC DNA]</scope>
    <source>
        <strain evidence="1 2">HHB13444</strain>
    </source>
</reference>
<dbReference type="Gene3D" id="3.80.10.10">
    <property type="entry name" value="Ribonuclease Inhibitor"/>
    <property type="match status" value="1"/>
</dbReference>
<evidence type="ECO:0000313" key="1">
    <source>
        <dbReference type="EMBL" id="TFK83991.1"/>
    </source>
</evidence>
<keyword evidence="2" id="KW-1185">Reference proteome</keyword>
<dbReference type="InParanoid" id="A0A5C3P3E4"/>
<feature type="non-terminal residue" evidence="1">
    <location>
        <position position="526"/>
    </location>
</feature>
<sequence>MSISATLPGELLSMIFAHATRPRGEGAAPRLSPCASDEEFDTVSLFNITHVCRFWRVVALADRALWTDIHSHCLSQAQQDAFLQRSRDQPVSLCSRADFSDFADVVNSLPAARLRRLKLVLNSHPRDIAPLMLLHAPILECLTFVSGNDELPVDLLLQRPQLLSSEVVYLKALALHAIGWVPSNHFPALTHLYLSVLPNQKERLSAGEILSLLSHTPQLEFVHLRGVELDLTHGHGRSYTSLPFALPRLRSLTCNHWAHGQVVKLLSHIMLPRRCRVRLSNIINESYVVGYPAPLPQLAPLRGTTHLELASSPTHLLLVCDGGPSGVWLETTMYGGHNWNSWLAGLHAVLPLSNITSLHINIHRKHTFWPSLLPHMLQLTRLDVIVGSSEVGHRRPIDMLCDLLTSSGTSALAPAPALRKLRLQFVESVRRNQSPASSLRRMLEHRARAGCRLHRLSIQLNAETWSIELAEEVGQKLVAALSEHVRVLRVRVVDPSEEPLCQFKMRDGWNVAGTELYWTLHAWERP</sequence>
<proteinExistence type="predicted"/>
<dbReference type="EMBL" id="ML211349">
    <property type="protein sequence ID" value="TFK83991.1"/>
    <property type="molecule type" value="Genomic_DNA"/>
</dbReference>
<gene>
    <name evidence="1" type="ORF">K466DRAFT_665454</name>
</gene>
<dbReference type="AlphaFoldDB" id="A0A5C3P3E4"/>
<organism evidence="1 2">
    <name type="scientific">Polyporus arcularius HHB13444</name>
    <dbReference type="NCBI Taxonomy" id="1314778"/>
    <lineage>
        <taxon>Eukaryota</taxon>
        <taxon>Fungi</taxon>
        <taxon>Dikarya</taxon>
        <taxon>Basidiomycota</taxon>
        <taxon>Agaricomycotina</taxon>
        <taxon>Agaricomycetes</taxon>
        <taxon>Polyporales</taxon>
        <taxon>Polyporaceae</taxon>
        <taxon>Polyporus</taxon>
    </lineage>
</organism>
<name>A0A5C3P3E4_9APHY</name>
<accession>A0A5C3P3E4</accession>
<dbReference type="STRING" id="1314778.A0A5C3P3E4"/>
<protein>
    <submittedName>
        <fullName evidence="1">Uncharacterized protein</fullName>
    </submittedName>
</protein>